<evidence type="ECO:0000313" key="1">
    <source>
        <dbReference type="EMBL" id="PRR79772.1"/>
    </source>
</evidence>
<dbReference type="OrthoDB" id="2077808at2"/>
<accession>A0A2T0B7C4</accession>
<protein>
    <submittedName>
        <fullName evidence="1">Uncharacterized protein</fullName>
    </submittedName>
</protein>
<sequence>MNDLLNKLYIAMPNEVTGDIATNSIAKLVGTGNWTATVSSDAKSVVIESTDGSLITTDNAYAATSGKGLGLKLNENYEVEARNVLDATGKYSDVSYVQQLLVDNDRPVVSVGNTDSKILVDTKTPTNMKLNLKFSEPVQSLTAVGESKAKIYIDGNEVPVADITDVAYVGGVAPTTVGSQELANVAVDKLAKGTHTVAIVGAVDLNGNLLSNNAQTLSFTIADPADPETGVAPVINNVVQVADNAFKVVFNTTGVGIGSTTGTILTIKNGAYDATANDKKGAYVDMPLTNNDFGIGKKIVAKEMPKTATVPAHTEWVVTVDATADVDAAKLSYKGANVITKDIVVSNYENAVKAGKEYTTSLAFKKDTTAPVIARKADGSLKIAKTATAGEIAVEFTDAPFITDGNGLVEFAVDKDGISKPVTVKYTDKDGVTYSEEVTPTCADGKTLVLKVTNEKMLTTDGTKDLIPGTKYTIVLPDGVVKDAEEDITEDSTPDYVLLDGAHPFVGRTVDYTVPGATTAAGTVPQTTKGLIISGAEVKDATADFAKKVKDTNAVTIKDNQIVVVFDGEIDSTTVTNKNNYLLGGKVLPTGTTIEFRQVDIDNADNDNNVSTGAEKFALITLPDNVITLTGGQDFAVSGVANKSGYKMMPVTDIVKLTDNTQPKLAKVEVKDSNKLVLTFPETVELTTTDMTQLASNFKITANGKVVSLANATVDSVNKNQIVVTTADNFDNVGNLNVPVSVELKVNADGNMFISDLAGNKAAAVVVNK</sequence>
<evidence type="ECO:0000313" key="2">
    <source>
        <dbReference type="Proteomes" id="UP000239706"/>
    </source>
</evidence>
<gene>
    <name evidence="1" type="ORF">CLLI_07020</name>
</gene>
<proteinExistence type="predicted"/>
<dbReference type="AlphaFoldDB" id="A0A2T0B7C4"/>
<dbReference type="RefSeq" id="WP_106062870.1">
    <property type="nucleotide sequence ID" value="NZ_PVXO01000016.1"/>
</dbReference>
<organism evidence="1 2">
    <name type="scientific">Clostridium liquoris</name>
    <dbReference type="NCBI Taxonomy" id="1289519"/>
    <lineage>
        <taxon>Bacteria</taxon>
        <taxon>Bacillati</taxon>
        <taxon>Bacillota</taxon>
        <taxon>Clostridia</taxon>
        <taxon>Eubacteriales</taxon>
        <taxon>Clostridiaceae</taxon>
        <taxon>Clostridium</taxon>
    </lineage>
</organism>
<dbReference type="EMBL" id="PVXO01000016">
    <property type="protein sequence ID" value="PRR79772.1"/>
    <property type="molecule type" value="Genomic_DNA"/>
</dbReference>
<name>A0A2T0B7C4_9CLOT</name>
<comment type="caution">
    <text evidence="1">The sequence shown here is derived from an EMBL/GenBank/DDBJ whole genome shotgun (WGS) entry which is preliminary data.</text>
</comment>
<dbReference type="Proteomes" id="UP000239706">
    <property type="component" value="Unassembled WGS sequence"/>
</dbReference>
<keyword evidence="2" id="KW-1185">Reference proteome</keyword>
<reference evidence="1 2" key="1">
    <citation type="submission" date="2018-03" db="EMBL/GenBank/DDBJ databases">
        <title>Genome sequence of Clostridium liquoris DSM 100320.</title>
        <authorList>
            <person name="Poehlein A."/>
            <person name="Daniel R."/>
        </authorList>
    </citation>
    <scope>NUCLEOTIDE SEQUENCE [LARGE SCALE GENOMIC DNA]</scope>
    <source>
        <strain evidence="1 2">DSM 100320</strain>
    </source>
</reference>